<evidence type="ECO:0000313" key="5">
    <source>
        <dbReference type="Proteomes" id="UP000679335"/>
    </source>
</evidence>
<name>A0ABX8GHY1_9CELL</name>
<keyword evidence="2" id="KW-0560">Oxidoreductase</keyword>
<dbReference type="SUPFAM" id="SSF51735">
    <property type="entry name" value="NAD(P)-binding Rossmann-fold domains"/>
    <property type="match status" value="1"/>
</dbReference>
<dbReference type="RefSeq" id="WP_208287398.1">
    <property type="nucleotide sequence ID" value="NZ_CP076023.1"/>
</dbReference>
<dbReference type="CDD" id="cd05355">
    <property type="entry name" value="SDR_c1"/>
    <property type="match status" value="1"/>
</dbReference>
<accession>A0ABX8GHY1</accession>
<comment type="similarity">
    <text evidence="1">Belongs to the short-chain dehydrogenases/reductases (SDR) family.</text>
</comment>
<dbReference type="Pfam" id="PF13561">
    <property type="entry name" value="adh_short_C2"/>
    <property type="match status" value="1"/>
</dbReference>
<dbReference type="InterPro" id="IPR036291">
    <property type="entry name" value="NAD(P)-bd_dom_sf"/>
</dbReference>
<dbReference type="PANTHER" id="PTHR48107:SF16">
    <property type="entry name" value="NADPH-DEPENDENT ALDEHYDE REDUCTASE 1, CHLOROPLASTIC"/>
    <property type="match status" value="1"/>
</dbReference>
<organism evidence="4 5">
    <name type="scientific">Cellulomonas dongxiuzhuiae</name>
    <dbReference type="NCBI Taxonomy" id="2819979"/>
    <lineage>
        <taxon>Bacteria</taxon>
        <taxon>Bacillati</taxon>
        <taxon>Actinomycetota</taxon>
        <taxon>Actinomycetes</taxon>
        <taxon>Micrococcales</taxon>
        <taxon>Cellulomonadaceae</taxon>
        <taxon>Cellulomonas</taxon>
    </lineage>
</organism>
<dbReference type="NCBIfam" id="NF005559">
    <property type="entry name" value="PRK07231.1"/>
    <property type="match status" value="1"/>
</dbReference>
<evidence type="ECO:0000256" key="3">
    <source>
        <dbReference type="SAM" id="MobiDB-lite"/>
    </source>
</evidence>
<dbReference type="PRINTS" id="PR00081">
    <property type="entry name" value="GDHRDH"/>
</dbReference>
<dbReference type="InterPro" id="IPR020904">
    <property type="entry name" value="Sc_DH/Rdtase_CS"/>
</dbReference>
<evidence type="ECO:0000313" key="4">
    <source>
        <dbReference type="EMBL" id="QWC15807.1"/>
    </source>
</evidence>
<dbReference type="PANTHER" id="PTHR48107">
    <property type="entry name" value="NADPH-DEPENDENT ALDEHYDE REDUCTASE-LIKE PROTEIN, CHLOROPLASTIC-RELATED"/>
    <property type="match status" value="1"/>
</dbReference>
<dbReference type="Proteomes" id="UP000679335">
    <property type="component" value="Chromosome"/>
</dbReference>
<protein>
    <submittedName>
        <fullName evidence="4">SDR family oxidoreductase</fullName>
    </submittedName>
</protein>
<dbReference type="InterPro" id="IPR002347">
    <property type="entry name" value="SDR_fam"/>
</dbReference>
<dbReference type="EMBL" id="CP076023">
    <property type="protein sequence ID" value="QWC15807.1"/>
    <property type="molecule type" value="Genomic_DNA"/>
</dbReference>
<evidence type="ECO:0000256" key="1">
    <source>
        <dbReference type="ARBA" id="ARBA00006484"/>
    </source>
</evidence>
<dbReference type="Gene3D" id="3.40.50.720">
    <property type="entry name" value="NAD(P)-binding Rossmann-like Domain"/>
    <property type="match status" value="1"/>
</dbReference>
<dbReference type="PROSITE" id="PS00061">
    <property type="entry name" value="ADH_SHORT"/>
    <property type="match status" value="1"/>
</dbReference>
<reference evidence="4 5" key="1">
    <citation type="submission" date="2021-05" db="EMBL/GenBank/DDBJ databases">
        <title>Novel species in genus Cellulomonas.</title>
        <authorList>
            <person name="Zhang G."/>
        </authorList>
    </citation>
    <scope>NUCLEOTIDE SEQUENCE [LARGE SCALE GENOMIC DNA]</scope>
    <source>
        <strain evidence="5">zg-ZUI157</strain>
    </source>
</reference>
<feature type="compositionally biased region" description="Basic and acidic residues" evidence="3">
    <location>
        <begin position="37"/>
        <end position="52"/>
    </location>
</feature>
<proteinExistence type="inferred from homology"/>
<sequence length="296" mass="31442">MADQTTPQDPTTQQPDPGSHGAEQIAHPGLTDDMQQEPDHGEESYRGSGRLEGRRALITGGDSGIGRAVAIAFAREGADVAISYLPEEEDDARVTLSWIEKAGRRGLLLPGDIRDEEHARSLPGKAVEAFGGLDVLVNNAAYQMAQTGGLADITTEQLDRVLKTNVYAMFWITQAALPHLGKGASIVNTSSIQAFDPSPPLLDYASTKAAIYNFTMGLAQQLAEDGIRVNAVCPGPIWTPLIPATMDPEKVDDFGADTPLGRAGQPAELAPAYVFLASQESSYVTGDRILVTGGRS</sequence>
<feature type="region of interest" description="Disordered" evidence="3">
    <location>
        <begin position="1"/>
        <end position="52"/>
    </location>
</feature>
<keyword evidence="5" id="KW-1185">Reference proteome</keyword>
<gene>
    <name evidence="4" type="ORF">KKR89_16320</name>
</gene>
<dbReference type="PRINTS" id="PR00080">
    <property type="entry name" value="SDRFAMILY"/>
</dbReference>
<evidence type="ECO:0000256" key="2">
    <source>
        <dbReference type="ARBA" id="ARBA00023002"/>
    </source>
</evidence>
<feature type="compositionally biased region" description="Low complexity" evidence="3">
    <location>
        <begin position="1"/>
        <end position="17"/>
    </location>
</feature>